<name>A0A7V5XZE2_UNCW3</name>
<dbReference type="SMART" id="SM00382">
    <property type="entry name" value="AAA"/>
    <property type="match status" value="1"/>
</dbReference>
<protein>
    <submittedName>
        <fullName evidence="8">Sigma-54-dependent Fis family transcriptional regulator</fullName>
    </submittedName>
</protein>
<dbReference type="PROSITE" id="PS00688">
    <property type="entry name" value="SIGMA54_INTERACT_3"/>
    <property type="match status" value="1"/>
</dbReference>
<dbReference type="FunFam" id="1.10.8.60:FF:000014">
    <property type="entry name" value="DNA-binding transcriptional regulator NtrC"/>
    <property type="match status" value="1"/>
</dbReference>
<gene>
    <name evidence="8" type="ORF">ENV79_01895</name>
</gene>
<dbReference type="InterPro" id="IPR029016">
    <property type="entry name" value="GAF-like_dom_sf"/>
</dbReference>
<organism evidence="8">
    <name type="scientific">candidate division WOR-3 bacterium</name>
    <dbReference type="NCBI Taxonomy" id="2052148"/>
    <lineage>
        <taxon>Bacteria</taxon>
        <taxon>Bacteria division WOR-3</taxon>
    </lineage>
</organism>
<dbReference type="SUPFAM" id="SSF52540">
    <property type="entry name" value="P-loop containing nucleoside triphosphate hydrolases"/>
    <property type="match status" value="1"/>
</dbReference>
<evidence type="ECO:0000256" key="4">
    <source>
        <dbReference type="ARBA" id="ARBA00023125"/>
    </source>
</evidence>
<dbReference type="InterPro" id="IPR058031">
    <property type="entry name" value="AAA_lid_NorR"/>
</dbReference>
<dbReference type="InterPro" id="IPR025944">
    <property type="entry name" value="Sigma_54_int_dom_CS"/>
</dbReference>
<sequence>MLERKALETLYQIIAQLNSLEDYKEVLENTLKLIMKELNAERGVIVLKEKEEYKPMVFAGDFKEISFSVVNEVLANKKPLLLHSALDSEKFSAKESVIAYGIKSVMCVPLISKDKLLGALYLDSHSEKGLFSEKDLEFLIAYAHQASLVIENAHLRELLLKENIYLKTELQEKYYFENIIGQSKKMQEVFTIMRKILNSSLPVLITGETGTGKELVARSLHYSSLRRKKKFVPIYCGGVPETLLESELFGYKRGAFTGALADKKGLLEEADGGTLFLDEVADIPLTVQAKLLRFLQEGKFRRIGETEERYVDCRVIAATNKNLEEAIKKGSFREDLYYRLNVIHIHLPPLREREDDVILLAHHFLKKFAEREHKKIKGFTKEAITFLKNYSWPGNVRELENRIAKAVALCENEIITLKDLKEEKEEPADFKIKRLASYLKEKEKEYLQKVLAIYKNKSEAARILGISRRTLYNRLKELGLTDDNRG</sequence>
<comment type="caution">
    <text evidence="8">The sequence shown here is derived from an EMBL/GenBank/DDBJ whole genome shotgun (WGS) entry which is preliminary data.</text>
</comment>
<dbReference type="GO" id="GO:0005524">
    <property type="term" value="F:ATP binding"/>
    <property type="evidence" value="ECO:0007669"/>
    <property type="project" value="UniProtKB-KW"/>
</dbReference>
<dbReference type="InterPro" id="IPR002197">
    <property type="entry name" value="HTH_Fis"/>
</dbReference>
<evidence type="ECO:0000256" key="6">
    <source>
        <dbReference type="ARBA" id="ARBA00023163"/>
    </source>
</evidence>
<dbReference type="InterPro" id="IPR025662">
    <property type="entry name" value="Sigma_54_int_dom_ATP-bd_1"/>
</dbReference>
<dbReference type="SMART" id="SM00065">
    <property type="entry name" value="GAF"/>
    <property type="match status" value="1"/>
</dbReference>
<dbReference type="AlphaFoldDB" id="A0A7V5XZE2"/>
<keyword evidence="6" id="KW-0804">Transcription</keyword>
<reference evidence="8" key="1">
    <citation type="journal article" date="2020" name="mSystems">
        <title>Genome- and Community-Level Interaction Insights into Carbon Utilization and Element Cycling Functions of Hydrothermarchaeota in Hydrothermal Sediment.</title>
        <authorList>
            <person name="Zhou Z."/>
            <person name="Liu Y."/>
            <person name="Xu W."/>
            <person name="Pan J."/>
            <person name="Luo Z.H."/>
            <person name="Li M."/>
        </authorList>
    </citation>
    <scope>NUCLEOTIDE SEQUENCE [LARGE SCALE GENOMIC DNA]</scope>
    <source>
        <strain evidence="8">SpSt-791</strain>
    </source>
</reference>
<dbReference type="SUPFAM" id="SSF55781">
    <property type="entry name" value="GAF domain-like"/>
    <property type="match status" value="1"/>
</dbReference>
<dbReference type="Gene3D" id="3.40.50.300">
    <property type="entry name" value="P-loop containing nucleotide triphosphate hydrolases"/>
    <property type="match status" value="1"/>
</dbReference>
<keyword evidence="3" id="KW-0805">Transcription regulation</keyword>
<dbReference type="CDD" id="cd00009">
    <property type="entry name" value="AAA"/>
    <property type="match status" value="1"/>
</dbReference>
<dbReference type="PROSITE" id="PS50045">
    <property type="entry name" value="SIGMA54_INTERACT_4"/>
    <property type="match status" value="1"/>
</dbReference>
<dbReference type="EMBL" id="DTHS01000014">
    <property type="protein sequence ID" value="HHR48382.1"/>
    <property type="molecule type" value="Genomic_DNA"/>
</dbReference>
<evidence type="ECO:0000256" key="1">
    <source>
        <dbReference type="ARBA" id="ARBA00022741"/>
    </source>
</evidence>
<evidence type="ECO:0000256" key="3">
    <source>
        <dbReference type="ARBA" id="ARBA00023015"/>
    </source>
</evidence>
<keyword evidence="1" id="KW-0547">Nucleotide-binding</keyword>
<evidence type="ECO:0000256" key="5">
    <source>
        <dbReference type="ARBA" id="ARBA00023159"/>
    </source>
</evidence>
<accession>A0A7V5XZE2</accession>
<evidence type="ECO:0000256" key="2">
    <source>
        <dbReference type="ARBA" id="ARBA00022840"/>
    </source>
</evidence>
<dbReference type="PROSITE" id="PS00675">
    <property type="entry name" value="SIGMA54_INTERACT_1"/>
    <property type="match status" value="1"/>
</dbReference>
<keyword evidence="4" id="KW-0238">DNA-binding</keyword>
<dbReference type="InterPro" id="IPR027417">
    <property type="entry name" value="P-loop_NTPase"/>
</dbReference>
<dbReference type="Pfam" id="PF00158">
    <property type="entry name" value="Sigma54_activat"/>
    <property type="match status" value="1"/>
</dbReference>
<dbReference type="Pfam" id="PF02954">
    <property type="entry name" value="HTH_8"/>
    <property type="match status" value="1"/>
</dbReference>
<evidence type="ECO:0000259" key="7">
    <source>
        <dbReference type="PROSITE" id="PS50045"/>
    </source>
</evidence>
<dbReference type="SUPFAM" id="SSF46689">
    <property type="entry name" value="Homeodomain-like"/>
    <property type="match status" value="1"/>
</dbReference>
<dbReference type="PROSITE" id="PS00676">
    <property type="entry name" value="SIGMA54_INTERACT_2"/>
    <property type="match status" value="1"/>
</dbReference>
<keyword evidence="2" id="KW-0067">ATP-binding</keyword>
<dbReference type="Pfam" id="PF01590">
    <property type="entry name" value="GAF"/>
    <property type="match status" value="1"/>
</dbReference>
<dbReference type="Gene3D" id="3.30.450.40">
    <property type="match status" value="1"/>
</dbReference>
<proteinExistence type="predicted"/>
<dbReference type="GO" id="GO:0006355">
    <property type="term" value="P:regulation of DNA-templated transcription"/>
    <property type="evidence" value="ECO:0007669"/>
    <property type="project" value="InterPro"/>
</dbReference>
<dbReference type="PANTHER" id="PTHR32071">
    <property type="entry name" value="TRANSCRIPTIONAL REGULATORY PROTEIN"/>
    <property type="match status" value="1"/>
</dbReference>
<feature type="domain" description="Sigma-54 factor interaction" evidence="7">
    <location>
        <begin position="179"/>
        <end position="408"/>
    </location>
</feature>
<dbReference type="Gene3D" id="1.10.10.60">
    <property type="entry name" value="Homeodomain-like"/>
    <property type="match status" value="1"/>
</dbReference>
<keyword evidence="5" id="KW-0010">Activator</keyword>
<dbReference type="InterPro" id="IPR002078">
    <property type="entry name" value="Sigma_54_int"/>
</dbReference>
<dbReference type="FunFam" id="3.40.50.300:FF:000006">
    <property type="entry name" value="DNA-binding transcriptional regulator NtrC"/>
    <property type="match status" value="1"/>
</dbReference>
<evidence type="ECO:0000313" key="8">
    <source>
        <dbReference type="EMBL" id="HHR48382.1"/>
    </source>
</evidence>
<dbReference type="InterPro" id="IPR003018">
    <property type="entry name" value="GAF"/>
</dbReference>
<dbReference type="InterPro" id="IPR003593">
    <property type="entry name" value="AAA+_ATPase"/>
</dbReference>
<dbReference type="GO" id="GO:0043565">
    <property type="term" value="F:sequence-specific DNA binding"/>
    <property type="evidence" value="ECO:0007669"/>
    <property type="project" value="InterPro"/>
</dbReference>
<dbReference type="InterPro" id="IPR025943">
    <property type="entry name" value="Sigma_54_int_dom_ATP-bd_2"/>
</dbReference>
<dbReference type="Pfam" id="PF25601">
    <property type="entry name" value="AAA_lid_14"/>
    <property type="match status" value="1"/>
</dbReference>
<dbReference type="InterPro" id="IPR009057">
    <property type="entry name" value="Homeodomain-like_sf"/>
</dbReference>
<dbReference type="Gene3D" id="1.10.8.60">
    <property type="match status" value="1"/>
</dbReference>